<dbReference type="Proteomes" id="UP000019226">
    <property type="component" value="Chromosome"/>
</dbReference>
<name>A0ABN4CA87_9CORY</name>
<feature type="signal peptide" evidence="2">
    <location>
        <begin position="1"/>
        <end position="28"/>
    </location>
</feature>
<evidence type="ECO:0000313" key="4">
    <source>
        <dbReference type="Proteomes" id="UP000019226"/>
    </source>
</evidence>
<sequence>MFLPKKAMKPLAAVGLCASLTCGGAATALGSPATTDTAANPTASTLEKPSNPVETQDDWDNVLNFFDTENQCLTHKDILEAANPTWGKLRCIYKPLEAQPWWLVRNG</sequence>
<protein>
    <recommendedName>
        <fullName evidence="5">Secreted protein</fullName>
    </recommendedName>
</protein>
<feature type="region of interest" description="Disordered" evidence="1">
    <location>
        <begin position="31"/>
        <end position="54"/>
    </location>
</feature>
<evidence type="ECO:0000256" key="2">
    <source>
        <dbReference type="SAM" id="SignalP"/>
    </source>
</evidence>
<keyword evidence="2" id="KW-0732">Signal</keyword>
<gene>
    <name evidence="3" type="ORF">CCASEI_00240</name>
</gene>
<feature type="compositionally biased region" description="Low complexity" evidence="1">
    <location>
        <begin position="31"/>
        <end position="45"/>
    </location>
</feature>
<reference evidence="4" key="1">
    <citation type="submission" date="2013-02" db="EMBL/GenBank/DDBJ databases">
        <title>The complete genome sequence of Corynebacterium casei LMG S-19264 (=DSM 44701).</title>
        <authorList>
            <person name="Ruckert C."/>
            <person name="Albersmeier A."/>
            <person name="Kalinowski J."/>
        </authorList>
    </citation>
    <scope>NUCLEOTIDE SEQUENCE [LARGE SCALE GENOMIC DNA]</scope>
    <source>
        <strain evidence="4">LMG S-19264</strain>
    </source>
</reference>
<dbReference type="EMBL" id="CP004350">
    <property type="protein sequence ID" value="AHI18633.1"/>
    <property type="molecule type" value="Genomic_DNA"/>
</dbReference>
<accession>A0ABN4CA87</accession>
<evidence type="ECO:0008006" key="5">
    <source>
        <dbReference type="Google" id="ProtNLM"/>
    </source>
</evidence>
<organism evidence="3 4">
    <name type="scientific">Corynebacterium casei LMG S-19264</name>
    <dbReference type="NCBI Taxonomy" id="1285583"/>
    <lineage>
        <taxon>Bacteria</taxon>
        <taxon>Bacillati</taxon>
        <taxon>Actinomycetota</taxon>
        <taxon>Actinomycetes</taxon>
        <taxon>Mycobacteriales</taxon>
        <taxon>Corynebacteriaceae</taxon>
        <taxon>Corynebacterium</taxon>
    </lineage>
</organism>
<evidence type="ECO:0000313" key="3">
    <source>
        <dbReference type="EMBL" id="AHI18633.1"/>
    </source>
</evidence>
<proteinExistence type="predicted"/>
<evidence type="ECO:0000256" key="1">
    <source>
        <dbReference type="SAM" id="MobiDB-lite"/>
    </source>
</evidence>
<keyword evidence="4" id="KW-1185">Reference proteome</keyword>
<feature type="chain" id="PRO_5046258543" description="Secreted protein" evidence="2">
    <location>
        <begin position="29"/>
        <end position="107"/>
    </location>
</feature>